<proteinExistence type="predicted"/>
<evidence type="ECO:0000313" key="1">
    <source>
        <dbReference type="EMBL" id="BFH74027.1"/>
    </source>
</evidence>
<protein>
    <submittedName>
        <fullName evidence="1">Uncharacterized protein</fullName>
    </submittedName>
</protein>
<dbReference type="EMBL" id="AP031322">
    <property type="protein sequence ID" value="BFH74027.1"/>
    <property type="molecule type" value="Genomic_DNA"/>
</dbReference>
<organism evidence="1">
    <name type="scientific">Sulfurisphaera javensis</name>
    <dbReference type="NCBI Taxonomy" id="2049879"/>
    <lineage>
        <taxon>Archaea</taxon>
        <taxon>Thermoproteota</taxon>
        <taxon>Thermoprotei</taxon>
        <taxon>Sulfolobales</taxon>
        <taxon>Sulfolobaceae</taxon>
        <taxon>Sulfurisphaera</taxon>
    </lineage>
</organism>
<dbReference type="KEGG" id="sjv:SJAV_19710"/>
<dbReference type="AlphaFoldDB" id="A0AAT9GSZ0"/>
<reference evidence="1" key="1">
    <citation type="submission" date="2024-03" db="EMBL/GenBank/DDBJ databases">
        <title>Complete genome sequence of Sulfurisphaera javensis strain KD-1.</title>
        <authorList>
            <person name="Sakai H."/>
            <person name="Nur N."/>
            <person name="Suwanto A."/>
            <person name="Kurosawa N."/>
        </authorList>
    </citation>
    <scope>NUCLEOTIDE SEQUENCE</scope>
    <source>
        <strain evidence="1">KD-1</strain>
    </source>
</reference>
<sequence length="45" mass="5655">MVFSLCIVYKFFIGRDWKDYKVFKWFRARMPVVIIVKNSYVFYYS</sequence>
<gene>
    <name evidence="1" type="ORF">SJAV_19710</name>
</gene>
<accession>A0AAT9GSZ0</accession>
<name>A0AAT9GSZ0_9CREN</name>